<evidence type="ECO:0000256" key="1">
    <source>
        <dbReference type="ARBA" id="ARBA00007320"/>
    </source>
</evidence>
<dbReference type="HAMAP" id="MF_01341">
    <property type="entry name" value="Ribosomal_uL15"/>
    <property type="match status" value="1"/>
</dbReference>
<dbReference type="Pfam" id="PF00828">
    <property type="entry name" value="Ribosomal_L27A"/>
    <property type="match status" value="1"/>
</dbReference>
<comment type="caution">
    <text evidence="6">The sequence shown here is derived from an EMBL/GenBank/DDBJ whole genome shotgun (WGS) entry which is preliminary data.</text>
</comment>
<dbReference type="PANTHER" id="PTHR12934:SF11">
    <property type="entry name" value="LARGE RIBOSOMAL SUBUNIT PROTEIN UL15M"/>
    <property type="match status" value="1"/>
</dbReference>
<gene>
    <name evidence="6" type="ORF">AX774_g1780</name>
</gene>
<dbReference type="GO" id="GO:0006412">
    <property type="term" value="P:translation"/>
    <property type="evidence" value="ECO:0007669"/>
    <property type="project" value="InterPro"/>
</dbReference>
<sequence length="280" mass="30991">MLLTKSRFVVNNGGKYISARCLAILSKNQTQVPQIQSLLKQLAFAKQQHIRKYSTVLNGTVGRSMLAEPKIVVALNTINDLPGSKKKKKRLGRGPGSGKGKTSGKGHKGQNSRTGNRKMTPGFEGGQTPIHKRYPKRGFKNALFKRELEPLNIDKLQHFIDNGRIDPKKPITLKELFDCKIVRFSTRTMGSGCGVSLLAGGSERFKSVVDIHVTKASKAAIARIEELGGKVTCVYHNRLALKALLKPEKFIAIPKFAEPTNAKLRSWYANPENRGYLSKL</sequence>
<name>A0A1R1PUW1_ZANCU</name>
<dbReference type="GO" id="GO:0005762">
    <property type="term" value="C:mitochondrial large ribosomal subunit"/>
    <property type="evidence" value="ECO:0007669"/>
    <property type="project" value="TreeGrafter"/>
</dbReference>
<evidence type="ECO:0000256" key="3">
    <source>
        <dbReference type="ARBA" id="ARBA00023274"/>
    </source>
</evidence>
<evidence type="ECO:0000313" key="7">
    <source>
        <dbReference type="Proteomes" id="UP000188320"/>
    </source>
</evidence>
<accession>A0A1R1PUW1</accession>
<dbReference type="InterPro" id="IPR036227">
    <property type="entry name" value="Ribosomal_uL15/eL18_sf"/>
</dbReference>
<dbReference type="OrthoDB" id="361383at2759"/>
<reference evidence="7" key="1">
    <citation type="submission" date="2017-01" db="EMBL/GenBank/DDBJ databases">
        <authorList>
            <person name="Wang Y."/>
            <person name="White M."/>
            <person name="Kvist S."/>
            <person name="Moncalvo J.-M."/>
        </authorList>
    </citation>
    <scope>NUCLEOTIDE SEQUENCE [LARGE SCALE GENOMIC DNA]</scope>
    <source>
        <strain evidence="7">COL-18-3</strain>
    </source>
</reference>
<comment type="similarity">
    <text evidence="1">Belongs to the universal ribosomal protein uL15 family.</text>
</comment>
<protein>
    <submittedName>
        <fullName evidence="6">54S ribosomal protein L10, mitochondrial</fullName>
    </submittedName>
</protein>
<dbReference type="SUPFAM" id="SSF52080">
    <property type="entry name" value="Ribosomal proteins L15p and L18e"/>
    <property type="match status" value="1"/>
</dbReference>
<dbReference type="InterPro" id="IPR005749">
    <property type="entry name" value="Ribosomal_uL15_bac-type"/>
</dbReference>
<keyword evidence="3" id="KW-0687">Ribonucleoprotein</keyword>
<dbReference type="Proteomes" id="UP000188320">
    <property type="component" value="Unassembled WGS sequence"/>
</dbReference>
<feature type="domain" description="Large ribosomal subunit protein uL15/eL18" evidence="5">
    <location>
        <begin position="150"/>
        <end position="232"/>
    </location>
</feature>
<dbReference type="EMBL" id="LSSK01000164">
    <property type="protein sequence ID" value="OMH84682.1"/>
    <property type="molecule type" value="Genomic_DNA"/>
</dbReference>
<dbReference type="PANTHER" id="PTHR12934">
    <property type="entry name" value="50S RIBOSOMAL PROTEIN L15"/>
    <property type="match status" value="1"/>
</dbReference>
<evidence type="ECO:0000313" key="6">
    <source>
        <dbReference type="EMBL" id="OMH84682.1"/>
    </source>
</evidence>
<dbReference type="GO" id="GO:0003735">
    <property type="term" value="F:structural constituent of ribosome"/>
    <property type="evidence" value="ECO:0007669"/>
    <property type="project" value="InterPro"/>
</dbReference>
<keyword evidence="7" id="KW-1185">Reference proteome</keyword>
<dbReference type="InterPro" id="IPR021131">
    <property type="entry name" value="Ribosomal_uL15/eL18"/>
</dbReference>
<feature type="region of interest" description="Disordered" evidence="4">
    <location>
        <begin position="83"/>
        <end position="136"/>
    </location>
</feature>
<dbReference type="NCBIfam" id="TIGR01071">
    <property type="entry name" value="rplO_bact"/>
    <property type="match status" value="1"/>
</dbReference>
<proteinExistence type="inferred from homology"/>
<evidence type="ECO:0000256" key="4">
    <source>
        <dbReference type="SAM" id="MobiDB-lite"/>
    </source>
</evidence>
<evidence type="ECO:0000256" key="2">
    <source>
        <dbReference type="ARBA" id="ARBA00022980"/>
    </source>
</evidence>
<dbReference type="InterPro" id="IPR030878">
    <property type="entry name" value="Ribosomal_uL15"/>
</dbReference>
<organism evidence="6 7">
    <name type="scientific">Zancudomyces culisetae</name>
    <name type="common">Gut fungus</name>
    <name type="synonym">Smittium culisetae</name>
    <dbReference type="NCBI Taxonomy" id="1213189"/>
    <lineage>
        <taxon>Eukaryota</taxon>
        <taxon>Fungi</taxon>
        <taxon>Fungi incertae sedis</taxon>
        <taxon>Zoopagomycota</taxon>
        <taxon>Kickxellomycotina</taxon>
        <taxon>Harpellomycetes</taxon>
        <taxon>Harpellales</taxon>
        <taxon>Legeriomycetaceae</taxon>
        <taxon>Zancudomyces</taxon>
    </lineage>
</organism>
<dbReference type="AlphaFoldDB" id="A0A1R1PUW1"/>
<dbReference type="Gene3D" id="3.100.10.10">
    <property type="match status" value="1"/>
</dbReference>
<evidence type="ECO:0000259" key="5">
    <source>
        <dbReference type="Pfam" id="PF00828"/>
    </source>
</evidence>
<keyword evidence="2 6" id="KW-0689">Ribosomal protein</keyword>